<dbReference type="PANTHER" id="PTHR36427:SF3">
    <property type="entry name" value="LARGE RIBOSOMAL SUBUNIT PROTEIN UL1M"/>
    <property type="match status" value="1"/>
</dbReference>
<evidence type="ECO:0000256" key="4">
    <source>
        <dbReference type="ARBA" id="ARBA00022555"/>
    </source>
</evidence>
<keyword evidence="5 11" id="KW-0699">rRNA-binding</keyword>
<comment type="function">
    <text evidence="11">Protein L1 is also a translational repressor protein, it controls the translation of its operon by binding to its mRNA.</text>
</comment>
<name>A0A075FS65_9EURY</name>
<evidence type="ECO:0000256" key="1">
    <source>
        <dbReference type="ARBA" id="ARBA00010531"/>
    </source>
</evidence>
<reference evidence="13" key="1">
    <citation type="journal article" date="2014" name="Genome Biol. Evol.">
        <title>Pangenome evidence for extensive interdomain horizontal transfer affecting lineage core and shell genes in uncultured planktonic thaumarchaeota and euryarchaeota.</title>
        <authorList>
            <person name="Deschamps P."/>
            <person name="Zivanovic Y."/>
            <person name="Moreira D."/>
            <person name="Rodriguez-Valera F."/>
            <person name="Lopez-Garcia P."/>
        </authorList>
    </citation>
    <scope>NUCLEOTIDE SEQUENCE</scope>
</reference>
<evidence type="ECO:0000256" key="6">
    <source>
        <dbReference type="ARBA" id="ARBA00022845"/>
    </source>
</evidence>
<dbReference type="GO" id="GO:0000049">
    <property type="term" value="F:tRNA binding"/>
    <property type="evidence" value="ECO:0007669"/>
    <property type="project" value="UniProtKB-KW"/>
</dbReference>
<dbReference type="GO" id="GO:0006412">
    <property type="term" value="P:translation"/>
    <property type="evidence" value="ECO:0007669"/>
    <property type="project" value="UniProtKB-UniRule"/>
</dbReference>
<sequence>MEQNIKQAIEQALSEAPERKFVETVEFAFTIKDVDLKNPSNRIQEEIRLPAGRGRSPSIAMFAEGEMAAKAKDAGIIVIDPTQIEELGGTRQKARKLANRHDFFLSEIPHMGPIGRFLGVVLGPRGKMPRPVPPVADPAAIAAGLKDVAIVRSRDKITFHTVVGTRDQGPDALTQNGMEVWKRVTSKLERGAGNIRSFYVKTSMGPSVRVEVMI</sequence>
<dbReference type="InterPro" id="IPR023669">
    <property type="entry name" value="Ribosomal_uL1_arc"/>
</dbReference>
<organism evidence="13">
    <name type="scientific">uncultured marine group II/III euryarchaeote AD1000_23_G03</name>
    <dbReference type="NCBI Taxonomy" id="1457739"/>
    <lineage>
        <taxon>Archaea</taxon>
        <taxon>Methanobacteriati</taxon>
        <taxon>Methanobacteriota</taxon>
        <taxon>environmental samples</taxon>
    </lineage>
</organism>
<comment type="function">
    <text evidence="11">Binds directly to 23S rRNA. Probably involved in E site tRNA release.</text>
</comment>
<evidence type="ECO:0000256" key="8">
    <source>
        <dbReference type="ARBA" id="ARBA00022980"/>
    </source>
</evidence>
<dbReference type="EMBL" id="KF900366">
    <property type="protein sequence ID" value="AIE92462.1"/>
    <property type="molecule type" value="Genomic_DNA"/>
</dbReference>
<dbReference type="InterPro" id="IPR023674">
    <property type="entry name" value="Ribosomal_uL1-like"/>
</dbReference>
<evidence type="ECO:0000256" key="2">
    <source>
        <dbReference type="ARBA" id="ARBA00011838"/>
    </source>
</evidence>
<dbReference type="GO" id="GO:0003735">
    <property type="term" value="F:structural constituent of ribosome"/>
    <property type="evidence" value="ECO:0007669"/>
    <property type="project" value="InterPro"/>
</dbReference>
<keyword evidence="4 11" id="KW-0820">tRNA-binding</keyword>
<dbReference type="PIRSF" id="PIRSF002155">
    <property type="entry name" value="Ribosomal_L1"/>
    <property type="match status" value="1"/>
</dbReference>
<dbReference type="Gene3D" id="3.40.50.790">
    <property type="match status" value="1"/>
</dbReference>
<dbReference type="InterPro" id="IPR016095">
    <property type="entry name" value="Ribosomal_uL1_3-a/b-sand"/>
</dbReference>
<dbReference type="CDD" id="cd00403">
    <property type="entry name" value="Ribosomal_L1"/>
    <property type="match status" value="1"/>
</dbReference>
<dbReference type="GO" id="GO:0006417">
    <property type="term" value="P:regulation of translation"/>
    <property type="evidence" value="ECO:0007669"/>
    <property type="project" value="UniProtKB-KW"/>
</dbReference>
<dbReference type="InterPro" id="IPR002143">
    <property type="entry name" value="Ribosomal_uL1"/>
</dbReference>
<evidence type="ECO:0000256" key="7">
    <source>
        <dbReference type="ARBA" id="ARBA00022884"/>
    </source>
</evidence>
<dbReference type="SUPFAM" id="SSF56808">
    <property type="entry name" value="Ribosomal protein L1"/>
    <property type="match status" value="1"/>
</dbReference>
<dbReference type="PROSITE" id="PS01199">
    <property type="entry name" value="RIBOSOMAL_L1"/>
    <property type="match status" value="1"/>
</dbReference>
<dbReference type="PANTHER" id="PTHR36427">
    <property type="entry name" value="54S RIBOSOMAL PROTEIN L1, MITOCHONDRIAL"/>
    <property type="match status" value="1"/>
</dbReference>
<dbReference type="InterPro" id="IPR023673">
    <property type="entry name" value="Ribosomal_uL1_CS"/>
</dbReference>
<dbReference type="GO" id="GO:0019843">
    <property type="term" value="F:rRNA binding"/>
    <property type="evidence" value="ECO:0007669"/>
    <property type="project" value="UniProtKB-UniRule"/>
</dbReference>
<keyword evidence="9 11" id="KW-0687">Ribonucleoprotein</keyword>
<comment type="subunit">
    <text evidence="2 11">Part of the 50S ribosomal subunit.</text>
</comment>
<proteinExistence type="inferred from homology"/>
<comment type="function">
    <text evidence="10">Probably involved in E site tRNA release. Binds directly to 23S rRNA.</text>
</comment>
<keyword evidence="3 11" id="KW-0678">Repressor</keyword>
<evidence type="ECO:0000256" key="11">
    <source>
        <dbReference type="HAMAP-Rule" id="MF_01318"/>
    </source>
</evidence>
<evidence type="ECO:0000256" key="12">
    <source>
        <dbReference type="RuleBase" id="RU000659"/>
    </source>
</evidence>
<protein>
    <recommendedName>
        <fullName evidence="11">Large ribosomal subunit protein uL1</fullName>
    </recommendedName>
</protein>
<evidence type="ECO:0000313" key="13">
    <source>
        <dbReference type="EMBL" id="AIE92462.1"/>
    </source>
</evidence>
<dbReference type="AlphaFoldDB" id="A0A075FS65"/>
<dbReference type="Gene3D" id="3.30.190.20">
    <property type="match status" value="1"/>
</dbReference>
<evidence type="ECO:0000256" key="3">
    <source>
        <dbReference type="ARBA" id="ARBA00022491"/>
    </source>
</evidence>
<keyword evidence="8 11" id="KW-0689">Ribosomal protein</keyword>
<keyword evidence="7 11" id="KW-0694">RNA-binding</keyword>
<evidence type="ECO:0000256" key="10">
    <source>
        <dbReference type="ARBA" id="ARBA00045545"/>
    </source>
</evidence>
<dbReference type="GO" id="GO:0015934">
    <property type="term" value="C:large ribosomal subunit"/>
    <property type="evidence" value="ECO:0007669"/>
    <property type="project" value="InterPro"/>
</dbReference>
<evidence type="ECO:0000256" key="5">
    <source>
        <dbReference type="ARBA" id="ARBA00022730"/>
    </source>
</evidence>
<comment type="similarity">
    <text evidence="1 11 12">Belongs to the universal ribosomal protein uL1 family.</text>
</comment>
<keyword evidence="6 11" id="KW-0810">Translation regulation</keyword>
<dbReference type="InterPro" id="IPR028364">
    <property type="entry name" value="Ribosomal_uL1/biogenesis"/>
</dbReference>
<dbReference type="FunFam" id="3.40.50.790:FF:000005">
    <property type="entry name" value="50S ribosomal protein L1"/>
    <property type="match status" value="1"/>
</dbReference>
<dbReference type="Pfam" id="PF00687">
    <property type="entry name" value="Ribosomal_L1"/>
    <property type="match status" value="1"/>
</dbReference>
<gene>
    <name evidence="13" type="primary">RP-L1</name>
    <name evidence="11" type="synonym">rpl1</name>
    <name evidence="13" type="synonym">rplA</name>
</gene>
<dbReference type="HAMAP" id="MF_01318_A">
    <property type="entry name" value="Ribosomal_uL1_A"/>
    <property type="match status" value="1"/>
</dbReference>
<accession>A0A075FS65</accession>
<evidence type="ECO:0000256" key="9">
    <source>
        <dbReference type="ARBA" id="ARBA00023274"/>
    </source>
</evidence>
<dbReference type="NCBIfam" id="NF003244">
    <property type="entry name" value="PRK04203.1"/>
    <property type="match status" value="1"/>
</dbReference>